<name>A0A4Z2IQY2_9TELE</name>
<dbReference type="AlphaFoldDB" id="A0A4Z2IQY2"/>
<evidence type="ECO:0000313" key="1">
    <source>
        <dbReference type="EMBL" id="TNN79642.1"/>
    </source>
</evidence>
<accession>A0A4Z2IQY2</accession>
<comment type="caution">
    <text evidence="1">The sequence shown here is derived from an EMBL/GenBank/DDBJ whole genome shotgun (WGS) entry which is preliminary data.</text>
</comment>
<protein>
    <submittedName>
        <fullName evidence="1">Uncharacterized protein</fullName>
    </submittedName>
</protein>
<sequence>MLAGLVKKNTKQSGIGQVEVRELNIEGLTREWAAGEKGVRTRSTPVKLSSAAMVSILMNWFSRTAEPTALSDS</sequence>
<gene>
    <name evidence="1" type="ORF">EYF80_010224</name>
</gene>
<proteinExistence type="predicted"/>
<evidence type="ECO:0000313" key="2">
    <source>
        <dbReference type="Proteomes" id="UP000314294"/>
    </source>
</evidence>
<reference evidence="1 2" key="1">
    <citation type="submission" date="2019-03" db="EMBL/GenBank/DDBJ databases">
        <title>First draft genome of Liparis tanakae, snailfish: a comprehensive survey of snailfish specific genes.</title>
        <authorList>
            <person name="Kim W."/>
            <person name="Song I."/>
            <person name="Jeong J.-H."/>
            <person name="Kim D."/>
            <person name="Kim S."/>
            <person name="Ryu S."/>
            <person name="Song J.Y."/>
            <person name="Lee S.K."/>
        </authorList>
    </citation>
    <scope>NUCLEOTIDE SEQUENCE [LARGE SCALE GENOMIC DNA]</scope>
    <source>
        <tissue evidence="1">Muscle</tissue>
    </source>
</reference>
<dbReference type="EMBL" id="SRLO01000063">
    <property type="protein sequence ID" value="TNN79642.1"/>
    <property type="molecule type" value="Genomic_DNA"/>
</dbReference>
<dbReference type="Proteomes" id="UP000314294">
    <property type="component" value="Unassembled WGS sequence"/>
</dbReference>
<keyword evidence="2" id="KW-1185">Reference proteome</keyword>
<organism evidence="1 2">
    <name type="scientific">Liparis tanakae</name>
    <name type="common">Tanaka's snailfish</name>
    <dbReference type="NCBI Taxonomy" id="230148"/>
    <lineage>
        <taxon>Eukaryota</taxon>
        <taxon>Metazoa</taxon>
        <taxon>Chordata</taxon>
        <taxon>Craniata</taxon>
        <taxon>Vertebrata</taxon>
        <taxon>Euteleostomi</taxon>
        <taxon>Actinopterygii</taxon>
        <taxon>Neopterygii</taxon>
        <taxon>Teleostei</taxon>
        <taxon>Neoteleostei</taxon>
        <taxon>Acanthomorphata</taxon>
        <taxon>Eupercaria</taxon>
        <taxon>Perciformes</taxon>
        <taxon>Cottioidei</taxon>
        <taxon>Cottales</taxon>
        <taxon>Liparidae</taxon>
        <taxon>Liparis</taxon>
    </lineage>
</organism>